<gene>
    <name evidence="5" type="ORF">OLC1_LOCUS22163</name>
</gene>
<keyword evidence="6" id="KW-1185">Reference proteome</keyword>
<dbReference type="InterPro" id="IPR035979">
    <property type="entry name" value="RBD_domain_sf"/>
</dbReference>
<protein>
    <submittedName>
        <fullName evidence="5">OLC1v1016670C3</fullName>
    </submittedName>
</protein>
<dbReference type="GO" id="GO:0003723">
    <property type="term" value="F:RNA binding"/>
    <property type="evidence" value="ECO:0007669"/>
    <property type="project" value="UniProtKB-UniRule"/>
</dbReference>
<accession>A0AAV1E7N9</accession>
<organism evidence="5 6">
    <name type="scientific">Oldenlandia corymbosa var. corymbosa</name>
    <dbReference type="NCBI Taxonomy" id="529605"/>
    <lineage>
        <taxon>Eukaryota</taxon>
        <taxon>Viridiplantae</taxon>
        <taxon>Streptophyta</taxon>
        <taxon>Embryophyta</taxon>
        <taxon>Tracheophyta</taxon>
        <taxon>Spermatophyta</taxon>
        <taxon>Magnoliopsida</taxon>
        <taxon>eudicotyledons</taxon>
        <taxon>Gunneridae</taxon>
        <taxon>Pentapetalae</taxon>
        <taxon>asterids</taxon>
        <taxon>lamiids</taxon>
        <taxon>Gentianales</taxon>
        <taxon>Rubiaceae</taxon>
        <taxon>Rubioideae</taxon>
        <taxon>Spermacoceae</taxon>
        <taxon>Hedyotis-Oldenlandia complex</taxon>
        <taxon>Oldenlandia</taxon>
    </lineage>
</organism>
<keyword evidence="1 2" id="KW-0694">RNA-binding</keyword>
<dbReference type="InterPro" id="IPR000504">
    <property type="entry name" value="RRM_dom"/>
</dbReference>
<evidence type="ECO:0000313" key="5">
    <source>
        <dbReference type="EMBL" id="CAI9115692.1"/>
    </source>
</evidence>
<dbReference type="AlphaFoldDB" id="A0AAV1E7N9"/>
<evidence type="ECO:0000256" key="3">
    <source>
        <dbReference type="SAM" id="MobiDB-lite"/>
    </source>
</evidence>
<dbReference type="Pfam" id="PF00076">
    <property type="entry name" value="RRM_1"/>
    <property type="match status" value="1"/>
</dbReference>
<dbReference type="PROSITE" id="PS50102">
    <property type="entry name" value="RRM"/>
    <property type="match status" value="1"/>
</dbReference>
<evidence type="ECO:0000256" key="1">
    <source>
        <dbReference type="ARBA" id="ARBA00022884"/>
    </source>
</evidence>
<dbReference type="Gene3D" id="3.30.70.330">
    <property type="match status" value="1"/>
</dbReference>
<dbReference type="InterPro" id="IPR012677">
    <property type="entry name" value="Nucleotide-bd_a/b_plait_sf"/>
</dbReference>
<dbReference type="Proteomes" id="UP001161247">
    <property type="component" value="Chromosome 8"/>
</dbReference>
<dbReference type="SMART" id="SM00360">
    <property type="entry name" value="RRM"/>
    <property type="match status" value="1"/>
</dbReference>
<evidence type="ECO:0000256" key="2">
    <source>
        <dbReference type="PROSITE-ProRule" id="PRU00176"/>
    </source>
</evidence>
<feature type="domain" description="RRM" evidence="4">
    <location>
        <begin position="140"/>
        <end position="226"/>
    </location>
</feature>
<dbReference type="SUPFAM" id="SSF54928">
    <property type="entry name" value="RNA-binding domain, RBD"/>
    <property type="match status" value="1"/>
</dbReference>
<dbReference type="CDD" id="cd21618">
    <property type="entry name" value="RRM_AtNSRA_like"/>
    <property type="match status" value="1"/>
</dbReference>
<evidence type="ECO:0000259" key="4">
    <source>
        <dbReference type="PROSITE" id="PS50102"/>
    </source>
</evidence>
<feature type="compositionally biased region" description="Basic and acidic residues" evidence="3">
    <location>
        <begin position="111"/>
        <end position="130"/>
    </location>
</feature>
<feature type="region of interest" description="Disordered" evidence="3">
    <location>
        <begin position="86"/>
        <end position="139"/>
    </location>
</feature>
<dbReference type="EMBL" id="OX459125">
    <property type="protein sequence ID" value="CAI9115692.1"/>
    <property type="molecule type" value="Genomic_DNA"/>
</dbReference>
<feature type="compositionally biased region" description="Basic and acidic residues" evidence="3">
    <location>
        <begin position="25"/>
        <end position="45"/>
    </location>
</feature>
<feature type="region of interest" description="Disordered" evidence="3">
    <location>
        <begin position="1"/>
        <end position="45"/>
    </location>
</feature>
<reference evidence="5" key="1">
    <citation type="submission" date="2023-03" db="EMBL/GenBank/DDBJ databases">
        <authorList>
            <person name="Julca I."/>
        </authorList>
    </citation>
    <scope>NUCLEOTIDE SEQUENCE</scope>
</reference>
<sequence>MGDPYWNRQGGAVHPGAGQGLLKRPRSDYGRDMHQYLSPDDDRVGPRIINDTQTLESAYDRYLQSSQLSHNSGDVSNYGGGLRGVAGSTALPTRDRIGAGRTGMLGAEPAPSRRTEFSSHLPDEVARPRDTLPLPPDASSTLYIEGLPSDSSKREVAHIFRPFVGYKEVRLVPKESKHRGGDPLILCFVDFADPACAATALSALQGYKMDEHDPDSSYLRLQFSRFPGPRSGLRGKR</sequence>
<proteinExistence type="predicted"/>
<name>A0AAV1E7N9_OLDCO</name>
<dbReference type="PANTHER" id="PTHR10501">
    <property type="entry name" value="U1 SMALL NUCLEAR RIBONUCLEOPROTEIN A/U2 SMALL NUCLEAR RIBONUCLEOPROTEIN B"/>
    <property type="match status" value="1"/>
</dbReference>
<evidence type="ECO:0000313" key="6">
    <source>
        <dbReference type="Proteomes" id="UP001161247"/>
    </source>
</evidence>